<evidence type="ECO:0000313" key="5">
    <source>
        <dbReference type="RefSeq" id="XP_018326626.1"/>
    </source>
</evidence>
<dbReference type="GeneID" id="108737937"/>
<dbReference type="InParanoid" id="A0A1W4WRU3"/>
<feature type="coiled-coil region" evidence="2">
    <location>
        <begin position="57"/>
        <end position="84"/>
    </location>
</feature>
<protein>
    <submittedName>
        <fullName evidence="5">Coiled-coil domain-containing protein 42</fullName>
    </submittedName>
</protein>
<evidence type="ECO:0000313" key="4">
    <source>
        <dbReference type="Proteomes" id="UP000192223"/>
    </source>
</evidence>
<gene>
    <name evidence="5" type="primary">LOC108737937</name>
</gene>
<dbReference type="InterPro" id="IPR025252">
    <property type="entry name" value="DUF4200"/>
</dbReference>
<keyword evidence="4" id="KW-1185">Reference proteome</keyword>
<dbReference type="InterPro" id="IPR051147">
    <property type="entry name" value="CFAP_domain-containing"/>
</dbReference>
<dbReference type="PANTHER" id="PTHR21683">
    <property type="entry name" value="COILED-COIL DOMAIN-CONTAINING PROTEIN 42 LIKE-2-LIKE-RELATED"/>
    <property type="match status" value="1"/>
</dbReference>
<accession>A0A1W4WRU3</accession>
<dbReference type="OrthoDB" id="10264298at2759"/>
<dbReference type="KEGG" id="apln:108737937"/>
<feature type="coiled-coil region" evidence="2">
    <location>
        <begin position="138"/>
        <end position="227"/>
    </location>
</feature>
<evidence type="ECO:0000256" key="1">
    <source>
        <dbReference type="ARBA" id="ARBA00023054"/>
    </source>
</evidence>
<evidence type="ECO:0000256" key="2">
    <source>
        <dbReference type="SAM" id="Coils"/>
    </source>
</evidence>
<dbReference type="RefSeq" id="XP_018326626.1">
    <property type="nucleotide sequence ID" value="XM_018471124.1"/>
</dbReference>
<sequence>MSHLTKKKLMAEMEKYVFPNIPPEKAVGDILTIKRQQKDIKKFTDWDIPRPDPACELVAAKRELYHAEKELEEKRSQVKKLRETMDSKWKDLTEQEQSLRENFIKFNKFIKENYEKKIRAERKMTEEQALQRLRSENIVSLQKQIDELKEVKNNMEEEIKKHAIYEQFLRKVVLESAVFKTDNDIIIRYESLLEAKEELALKQEQELDILENARNEMMKIVDDKKQQILGMTNQLTHLQSRYEIARLKTVEWEVVIARIKNRCLDKNKKIHQIREACWNIYLNMCSRKEIEPEFKKDDIENQLMFIKRTLSELKKIVNIAKKRATKEMNTGKPDTSDAKNK</sequence>
<reference evidence="5" key="1">
    <citation type="submission" date="2025-08" db="UniProtKB">
        <authorList>
            <consortium name="RefSeq"/>
        </authorList>
    </citation>
    <scope>IDENTIFICATION</scope>
    <source>
        <tissue evidence="5">Entire body</tissue>
    </source>
</reference>
<organism evidence="4 5">
    <name type="scientific">Agrilus planipennis</name>
    <name type="common">Emerald ash borer</name>
    <name type="synonym">Agrilus marcopoli</name>
    <dbReference type="NCBI Taxonomy" id="224129"/>
    <lineage>
        <taxon>Eukaryota</taxon>
        <taxon>Metazoa</taxon>
        <taxon>Ecdysozoa</taxon>
        <taxon>Arthropoda</taxon>
        <taxon>Hexapoda</taxon>
        <taxon>Insecta</taxon>
        <taxon>Pterygota</taxon>
        <taxon>Neoptera</taxon>
        <taxon>Endopterygota</taxon>
        <taxon>Coleoptera</taxon>
        <taxon>Polyphaga</taxon>
        <taxon>Elateriformia</taxon>
        <taxon>Buprestoidea</taxon>
        <taxon>Buprestidae</taxon>
        <taxon>Agrilinae</taxon>
        <taxon>Agrilus</taxon>
    </lineage>
</organism>
<dbReference type="AlphaFoldDB" id="A0A1W4WRU3"/>
<keyword evidence="1 2" id="KW-0175">Coiled coil</keyword>
<dbReference type="Pfam" id="PF13863">
    <property type="entry name" value="DUF4200"/>
    <property type="match status" value="1"/>
</dbReference>
<dbReference type="STRING" id="224129.A0A1W4WRU3"/>
<dbReference type="PANTHER" id="PTHR21683:SF2">
    <property type="entry name" value="COILED-COIL DOMAIN-CONTAINING PROTEIN 42 LIKE-2-LIKE"/>
    <property type="match status" value="1"/>
</dbReference>
<dbReference type="Proteomes" id="UP000192223">
    <property type="component" value="Unplaced"/>
</dbReference>
<proteinExistence type="predicted"/>
<feature type="domain" description="DUF4200" evidence="3">
    <location>
        <begin position="57"/>
        <end position="173"/>
    </location>
</feature>
<dbReference type="GO" id="GO:0005856">
    <property type="term" value="C:cytoskeleton"/>
    <property type="evidence" value="ECO:0007669"/>
    <property type="project" value="UniProtKB-ARBA"/>
</dbReference>
<name>A0A1W4WRU3_AGRPL</name>
<evidence type="ECO:0000259" key="3">
    <source>
        <dbReference type="Pfam" id="PF13863"/>
    </source>
</evidence>